<name>A0A497JFP5_9ARCH</name>
<dbReference type="Proteomes" id="UP000277633">
    <property type="component" value="Unassembled WGS sequence"/>
</dbReference>
<dbReference type="InterPro" id="IPR029056">
    <property type="entry name" value="Ribokinase-like"/>
</dbReference>
<comment type="caution">
    <text evidence="5">The sequence shown here is derived from an EMBL/GenBank/DDBJ whole genome shotgun (WGS) entry which is preliminary data.</text>
</comment>
<dbReference type="EMBL" id="QMWO01000101">
    <property type="protein sequence ID" value="RLG69062.1"/>
    <property type="molecule type" value="Genomic_DNA"/>
</dbReference>
<keyword evidence="3" id="KW-0418">Kinase</keyword>
<sequence>MDLLKEKRALIKKLEENFPKGFRVVVMPHFCVDNFVHCEQPFESFIKDVKNIVLQGGGNIPLKQNLHRGGKAANCASALASLGVYTYLIAKTNSLGYKLLEHFFGGKCVDLSHVSKDGELAFTTALELKGVNIMLSYPGSLSKFGPECISEKDEELIEEADVVCISDWGMNDKGTELAKHVFSIAKEGNALTFFDPGDPSPKKEKEQVEINRVKTILEEGLVDILSVNEDEIKRYGGVDFLRSVTRIDLHTEQYVKTYYKDKETEKIPTFNVEPIRLTGAGDAWNSGDILAELLHLPDAQRLMLANAVAAYYISHPAGAHASREKLAEFLQSATLRTGIL</sequence>
<dbReference type="AlphaFoldDB" id="A0A497JFP5"/>
<dbReference type="Gene3D" id="3.40.1190.20">
    <property type="match status" value="1"/>
</dbReference>
<evidence type="ECO:0000259" key="4">
    <source>
        <dbReference type="Pfam" id="PF00294"/>
    </source>
</evidence>
<accession>A0A497JFP5</accession>
<feature type="domain" description="Carbohydrate kinase PfkB" evidence="4">
    <location>
        <begin position="61"/>
        <end position="234"/>
    </location>
</feature>
<reference evidence="5 6" key="1">
    <citation type="submission" date="2018-06" db="EMBL/GenBank/DDBJ databases">
        <title>Extensive metabolic versatility and redundancy in microbially diverse, dynamic hydrothermal sediments.</title>
        <authorList>
            <person name="Dombrowski N."/>
            <person name="Teske A."/>
            <person name="Baker B.J."/>
        </authorList>
    </citation>
    <scope>NUCLEOTIDE SEQUENCE [LARGE SCALE GENOMIC DNA]</scope>
    <source>
        <strain evidence="5">B9_G13</strain>
    </source>
</reference>
<evidence type="ECO:0000256" key="1">
    <source>
        <dbReference type="ARBA" id="ARBA00010688"/>
    </source>
</evidence>
<evidence type="ECO:0000256" key="2">
    <source>
        <dbReference type="ARBA" id="ARBA00022679"/>
    </source>
</evidence>
<dbReference type="GO" id="GO:0016301">
    <property type="term" value="F:kinase activity"/>
    <property type="evidence" value="ECO:0007669"/>
    <property type="project" value="UniProtKB-KW"/>
</dbReference>
<dbReference type="PANTHER" id="PTHR10584:SF166">
    <property type="entry name" value="RIBOKINASE"/>
    <property type="match status" value="1"/>
</dbReference>
<keyword evidence="2" id="KW-0808">Transferase</keyword>
<evidence type="ECO:0000256" key="3">
    <source>
        <dbReference type="ARBA" id="ARBA00022777"/>
    </source>
</evidence>
<evidence type="ECO:0000313" key="5">
    <source>
        <dbReference type="EMBL" id="RLG69062.1"/>
    </source>
</evidence>
<gene>
    <name evidence="5" type="ORF">DRO07_02770</name>
</gene>
<dbReference type="SUPFAM" id="SSF53613">
    <property type="entry name" value="Ribokinase-like"/>
    <property type="match status" value="1"/>
</dbReference>
<comment type="similarity">
    <text evidence="1">Belongs to the carbohydrate kinase PfkB family.</text>
</comment>
<dbReference type="InterPro" id="IPR011611">
    <property type="entry name" value="PfkB_dom"/>
</dbReference>
<organism evidence="5 6">
    <name type="scientific">Candidatus Iainarchaeum sp</name>
    <dbReference type="NCBI Taxonomy" id="3101447"/>
    <lineage>
        <taxon>Archaea</taxon>
        <taxon>Candidatus Iainarchaeota</taxon>
        <taxon>Candidatus Iainarchaeia</taxon>
        <taxon>Candidatus Iainarchaeales</taxon>
        <taxon>Candidatus Iainarchaeaceae</taxon>
        <taxon>Candidatus Iainarchaeum</taxon>
    </lineage>
</organism>
<protein>
    <recommendedName>
        <fullName evidence="4">Carbohydrate kinase PfkB domain-containing protein</fullName>
    </recommendedName>
</protein>
<proteinExistence type="inferred from homology"/>
<dbReference type="Pfam" id="PF00294">
    <property type="entry name" value="PfkB"/>
    <property type="match status" value="1"/>
</dbReference>
<dbReference type="PANTHER" id="PTHR10584">
    <property type="entry name" value="SUGAR KINASE"/>
    <property type="match status" value="1"/>
</dbReference>
<evidence type="ECO:0000313" key="6">
    <source>
        <dbReference type="Proteomes" id="UP000277633"/>
    </source>
</evidence>